<comment type="caution">
    <text evidence="1">The sequence shown here is derived from an EMBL/GenBank/DDBJ whole genome shotgun (WGS) entry which is preliminary data.</text>
</comment>
<dbReference type="EMBL" id="JAYGGQ010000004">
    <property type="protein sequence ID" value="MEA5454466.1"/>
    <property type="molecule type" value="Genomic_DNA"/>
</dbReference>
<accession>A0ABU5T4Q4</accession>
<organism evidence="1 2">
    <name type="scientific">Sinomonas terricola</name>
    <dbReference type="NCBI Taxonomy" id="3110330"/>
    <lineage>
        <taxon>Bacteria</taxon>
        <taxon>Bacillati</taxon>
        <taxon>Actinomycetota</taxon>
        <taxon>Actinomycetes</taxon>
        <taxon>Micrococcales</taxon>
        <taxon>Micrococcaceae</taxon>
        <taxon>Sinomonas</taxon>
    </lineage>
</organism>
<sequence>MTANRAIGVPVTGTSPSYVGTTTVEARLALAGLYAENAPGVPRSGVLAQSATNLVTARSDGFSYDIAPCQLVIGRAANEGVYNPTLTGTTNAVSAAAPGSGSRWDLVYVLQRDPGKGDTDNQPVVGVVQGASGSTPTKPYGSVPAGAYVLAEAQIFSGTTYASQSPNTIAQVWRHTAARGAPVPVRNQAERDEITSPSIGMSAKRLDRKGTLELWDGAKWVGGGGASCTLTTVGVSPVQSFADGASVAVQFGTAVTDTDSMSNLGAQPTRVTITVSGRYSVAGGAGFSTNAATGRVVAWLRKNGTDIGYGGQAVPITNNGALSQYSAKAAVPNLDLVAGDYLELMVSQSSGFPQNINATAWDTGHLCVVQVG</sequence>
<gene>
    <name evidence="1" type="ORF">SPF06_07010</name>
</gene>
<evidence type="ECO:0000313" key="1">
    <source>
        <dbReference type="EMBL" id="MEA5454466.1"/>
    </source>
</evidence>
<proteinExistence type="predicted"/>
<evidence type="ECO:0008006" key="3">
    <source>
        <dbReference type="Google" id="ProtNLM"/>
    </source>
</evidence>
<dbReference type="Proteomes" id="UP001304769">
    <property type="component" value="Unassembled WGS sequence"/>
</dbReference>
<name>A0ABU5T4Q4_9MICC</name>
<protein>
    <recommendedName>
        <fullName evidence="3">Minor tail protein</fullName>
    </recommendedName>
</protein>
<keyword evidence="2" id="KW-1185">Reference proteome</keyword>
<evidence type="ECO:0000313" key="2">
    <source>
        <dbReference type="Proteomes" id="UP001304769"/>
    </source>
</evidence>
<reference evidence="1 2" key="1">
    <citation type="submission" date="2023-12" db="EMBL/GenBank/DDBJ databases">
        <title>Sinomonas terricola sp. nov, isolated from litchi orchard soil in Guangdong, PR China.</title>
        <authorList>
            <person name="Jiaxin W."/>
            <person name="Yang Z."/>
            <person name="Honghui Z."/>
        </authorList>
    </citation>
    <scope>NUCLEOTIDE SEQUENCE [LARGE SCALE GENOMIC DNA]</scope>
    <source>
        <strain evidence="1 2">JGH33</strain>
    </source>
</reference>
<dbReference type="RefSeq" id="WP_323278311.1">
    <property type="nucleotide sequence ID" value="NZ_JAYGGQ010000004.1"/>
</dbReference>